<keyword evidence="8" id="KW-1185">Reference proteome</keyword>
<dbReference type="GO" id="GO:0005762">
    <property type="term" value="C:mitochondrial large ribosomal subunit"/>
    <property type="evidence" value="ECO:0007669"/>
    <property type="project" value="EnsemblFungi"/>
</dbReference>
<evidence type="ECO:0000259" key="5">
    <source>
        <dbReference type="Pfam" id="PF00281"/>
    </source>
</evidence>
<evidence type="ECO:0000256" key="1">
    <source>
        <dbReference type="ARBA" id="ARBA00008553"/>
    </source>
</evidence>
<sequence length="293" mass="33038">MLGYRSFSTSSVSLKVGCAMVKPVHHRVKVIKKLLSPRFPELKLSPTDPRSPKFRPEITHQDRVQEHIHNTLRSDLMLINYIHGEKPAEGLKRRQWDFTSPYHINRPARPPKGEKVPTPTIMPQSWKNVPGIEKVVVHSFVANCTSDPKLNIGVSLQLQQITGVKPQSVYAKTNLPSFGLRKGVKMGAKVELTGRDASQFLSTLTELVLPRITTFEGISNRAGSRYGTVSFGLKPEDVLYFPEIYYNQDAWAKRFGMDITIHTTAQLDREARQLLSGLGLPFVGTEREPKLTR</sequence>
<dbReference type="GeneID" id="34521642"/>
<evidence type="ECO:0000256" key="3">
    <source>
        <dbReference type="ARBA" id="ARBA00023274"/>
    </source>
</evidence>
<keyword evidence="3" id="KW-0687">Ribonucleoprotein</keyword>
<evidence type="ECO:0000259" key="6">
    <source>
        <dbReference type="Pfam" id="PF00673"/>
    </source>
</evidence>
<reference evidence="7" key="2">
    <citation type="submission" date="2014-02" db="EMBL/GenBank/DDBJ databases">
        <title>Complete DNA sequence of /Kuraishia capsulata/ illustrates novel genomic features among budding yeasts (/Saccharomycotina/).</title>
        <authorList>
            <person name="Morales L."/>
            <person name="Noel B."/>
            <person name="Porcel B."/>
            <person name="Marcet-Houben M."/>
            <person name="Hullo M-F."/>
            <person name="Sacerdot C."/>
            <person name="Tekaia F."/>
            <person name="Leh-Louis V."/>
            <person name="Despons L."/>
            <person name="Khanna V."/>
            <person name="Aury J-M."/>
            <person name="Barbe V."/>
            <person name="Couloux A."/>
            <person name="Labadie K."/>
            <person name="Pelletier E."/>
            <person name="Souciet J-L."/>
            <person name="Boekhout T."/>
            <person name="Gabaldon T."/>
            <person name="Wincker P."/>
            <person name="Dujon B."/>
        </authorList>
    </citation>
    <scope>NUCLEOTIDE SEQUENCE</scope>
    <source>
        <strain evidence="7">CBS 1993</strain>
    </source>
</reference>
<organism evidence="7 8">
    <name type="scientific">Kuraishia capsulata CBS 1993</name>
    <dbReference type="NCBI Taxonomy" id="1382522"/>
    <lineage>
        <taxon>Eukaryota</taxon>
        <taxon>Fungi</taxon>
        <taxon>Dikarya</taxon>
        <taxon>Ascomycota</taxon>
        <taxon>Saccharomycotina</taxon>
        <taxon>Pichiomycetes</taxon>
        <taxon>Pichiales</taxon>
        <taxon>Pichiaceae</taxon>
        <taxon>Kuraishia</taxon>
    </lineage>
</organism>
<dbReference type="AlphaFoldDB" id="W6MNM0"/>
<dbReference type="RefSeq" id="XP_022460254.1">
    <property type="nucleotide sequence ID" value="XM_022600960.1"/>
</dbReference>
<protein>
    <recommendedName>
        <fullName evidence="4">Large ribosomal subunit protein uL5m</fullName>
    </recommendedName>
</protein>
<evidence type="ECO:0000256" key="2">
    <source>
        <dbReference type="ARBA" id="ARBA00022980"/>
    </source>
</evidence>
<dbReference type="Pfam" id="PF00673">
    <property type="entry name" value="Ribosomal_L5_C"/>
    <property type="match status" value="1"/>
</dbReference>
<dbReference type="OrthoDB" id="539541at2759"/>
<feature type="domain" description="Large ribosomal subunit protein uL5 N-terminal" evidence="5">
    <location>
        <begin position="128"/>
        <end position="181"/>
    </location>
</feature>
<dbReference type="InterPro" id="IPR002132">
    <property type="entry name" value="Ribosomal_uL5"/>
</dbReference>
<feature type="domain" description="Large ribosomal subunit protein uL5 C-terminal" evidence="6">
    <location>
        <begin position="185"/>
        <end position="282"/>
    </location>
</feature>
<keyword evidence="2" id="KW-0689">Ribosomal protein</keyword>
<dbReference type="FunFam" id="3.30.1440.10:FF:000001">
    <property type="entry name" value="50S ribosomal protein L5"/>
    <property type="match status" value="1"/>
</dbReference>
<dbReference type="STRING" id="1382522.W6MNM0"/>
<gene>
    <name evidence="7" type="ORF">KUCA_T00004246001</name>
</gene>
<dbReference type="GO" id="GO:0003735">
    <property type="term" value="F:structural constituent of ribosome"/>
    <property type="evidence" value="ECO:0007669"/>
    <property type="project" value="EnsemblFungi"/>
</dbReference>
<accession>W6MNM0</accession>
<dbReference type="Proteomes" id="UP000019384">
    <property type="component" value="Unassembled WGS sequence"/>
</dbReference>
<dbReference type="Gene3D" id="3.30.1440.10">
    <property type="match status" value="1"/>
</dbReference>
<evidence type="ECO:0000256" key="4">
    <source>
        <dbReference type="ARBA" id="ARBA00040368"/>
    </source>
</evidence>
<dbReference type="Pfam" id="PF00281">
    <property type="entry name" value="Ribosomal_L5"/>
    <property type="match status" value="1"/>
</dbReference>
<comment type="similarity">
    <text evidence="1">Belongs to the universal ribosomal protein uL5 family.</text>
</comment>
<dbReference type="SUPFAM" id="SSF55282">
    <property type="entry name" value="RL5-like"/>
    <property type="match status" value="1"/>
</dbReference>
<dbReference type="InterPro" id="IPR031310">
    <property type="entry name" value="Ribosomal_uL5_N"/>
</dbReference>
<evidence type="ECO:0000313" key="8">
    <source>
        <dbReference type="Proteomes" id="UP000019384"/>
    </source>
</evidence>
<dbReference type="InterPro" id="IPR022803">
    <property type="entry name" value="Ribosomal_uL5_dom_sf"/>
</dbReference>
<dbReference type="EMBL" id="HG793129">
    <property type="protein sequence ID" value="CDK28264.1"/>
    <property type="molecule type" value="Genomic_DNA"/>
</dbReference>
<dbReference type="HOGENOM" id="CLU_061015_1_1_1"/>
<reference evidence="7" key="1">
    <citation type="submission" date="2013-12" db="EMBL/GenBank/DDBJ databases">
        <authorList>
            <person name="Genoscope - CEA"/>
        </authorList>
    </citation>
    <scope>NUCLEOTIDE SEQUENCE</scope>
    <source>
        <strain evidence="7">CBS 1993</strain>
    </source>
</reference>
<dbReference type="GO" id="GO:0006412">
    <property type="term" value="P:translation"/>
    <property type="evidence" value="ECO:0007669"/>
    <property type="project" value="InterPro"/>
</dbReference>
<name>W6MNM0_9ASCO</name>
<dbReference type="InterPro" id="IPR031309">
    <property type="entry name" value="Ribosomal_uL5_C"/>
</dbReference>
<dbReference type="PANTHER" id="PTHR11994">
    <property type="entry name" value="60S RIBOSOMAL PROTEIN L11-RELATED"/>
    <property type="match status" value="1"/>
</dbReference>
<proteinExistence type="inferred from homology"/>
<evidence type="ECO:0000313" key="7">
    <source>
        <dbReference type="EMBL" id="CDK28264.1"/>
    </source>
</evidence>